<name>A0A6A6H3A0_VIRVR</name>
<evidence type="ECO:0000313" key="2">
    <source>
        <dbReference type="EMBL" id="KAF2232341.1"/>
    </source>
</evidence>
<reference evidence="2" key="1">
    <citation type="journal article" date="2020" name="Stud. Mycol.">
        <title>101 Dothideomycetes genomes: a test case for predicting lifestyles and emergence of pathogens.</title>
        <authorList>
            <person name="Haridas S."/>
            <person name="Albert R."/>
            <person name="Binder M."/>
            <person name="Bloem J."/>
            <person name="Labutti K."/>
            <person name="Salamov A."/>
            <person name="Andreopoulos B."/>
            <person name="Baker S."/>
            <person name="Barry K."/>
            <person name="Bills G."/>
            <person name="Bluhm B."/>
            <person name="Cannon C."/>
            <person name="Castanera R."/>
            <person name="Culley D."/>
            <person name="Daum C."/>
            <person name="Ezra D."/>
            <person name="Gonzalez J."/>
            <person name="Henrissat B."/>
            <person name="Kuo A."/>
            <person name="Liang C."/>
            <person name="Lipzen A."/>
            <person name="Lutzoni F."/>
            <person name="Magnuson J."/>
            <person name="Mondo S."/>
            <person name="Nolan M."/>
            <person name="Ohm R."/>
            <person name="Pangilinan J."/>
            <person name="Park H.-J."/>
            <person name="Ramirez L."/>
            <person name="Alfaro M."/>
            <person name="Sun H."/>
            <person name="Tritt A."/>
            <person name="Yoshinaga Y."/>
            <person name="Zwiers L.-H."/>
            <person name="Turgeon B."/>
            <person name="Goodwin S."/>
            <person name="Spatafora J."/>
            <person name="Crous P."/>
            <person name="Grigoriev I."/>
        </authorList>
    </citation>
    <scope>NUCLEOTIDE SEQUENCE</scope>
    <source>
        <strain evidence="2">Tuck. ex Michener</strain>
    </source>
</reference>
<dbReference type="SUPFAM" id="SSF55729">
    <property type="entry name" value="Acyl-CoA N-acyltransferases (Nat)"/>
    <property type="match status" value="1"/>
</dbReference>
<dbReference type="PANTHER" id="PTHR42791:SF5">
    <property type="entry name" value="HYPOTHETICAL ACETYLTRANSFERASE (EUROFUNG)"/>
    <property type="match status" value="1"/>
</dbReference>
<dbReference type="PANTHER" id="PTHR42791">
    <property type="entry name" value="GNAT FAMILY ACETYLTRANSFERASE"/>
    <property type="match status" value="1"/>
</dbReference>
<dbReference type="Pfam" id="PF00583">
    <property type="entry name" value="Acetyltransf_1"/>
    <property type="match status" value="1"/>
</dbReference>
<dbReference type="GO" id="GO:0016747">
    <property type="term" value="F:acyltransferase activity, transferring groups other than amino-acyl groups"/>
    <property type="evidence" value="ECO:0007669"/>
    <property type="project" value="InterPro"/>
</dbReference>
<dbReference type="InterPro" id="IPR000182">
    <property type="entry name" value="GNAT_dom"/>
</dbReference>
<gene>
    <name evidence="2" type="ORF">EV356DRAFT_534641</name>
</gene>
<dbReference type="OrthoDB" id="2115692at2759"/>
<dbReference type="EMBL" id="ML991816">
    <property type="protein sequence ID" value="KAF2232341.1"/>
    <property type="molecule type" value="Genomic_DNA"/>
</dbReference>
<keyword evidence="3" id="KW-1185">Reference proteome</keyword>
<dbReference type="AlphaFoldDB" id="A0A6A6H3A0"/>
<feature type="domain" description="N-acetyltransferase" evidence="1">
    <location>
        <begin position="66"/>
        <end position="168"/>
    </location>
</feature>
<evidence type="ECO:0000259" key="1">
    <source>
        <dbReference type="Pfam" id="PF00583"/>
    </source>
</evidence>
<accession>A0A6A6H3A0</accession>
<proteinExistence type="predicted"/>
<organism evidence="2 3">
    <name type="scientific">Viridothelium virens</name>
    <name type="common">Speckled blister lichen</name>
    <name type="synonym">Trypethelium virens</name>
    <dbReference type="NCBI Taxonomy" id="1048519"/>
    <lineage>
        <taxon>Eukaryota</taxon>
        <taxon>Fungi</taxon>
        <taxon>Dikarya</taxon>
        <taxon>Ascomycota</taxon>
        <taxon>Pezizomycotina</taxon>
        <taxon>Dothideomycetes</taxon>
        <taxon>Dothideomycetes incertae sedis</taxon>
        <taxon>Trypetheliales</taxon>
        <taxon>Trypetheliaceae</taxon>
        <taxon>Viridothelium</taxon>
    </lineage>
</organism>
<dbReference type="Proteomes" id="UP000800092">
    <property type="component" value="Unassembled WGS sequence"/>
</dbReference>
<protein>
    <recommendedName>
        <fullName evidence="1">N-acetyltransferase domain-containing protein</fullName>
    </recommendedName>
</protein>
<dbReference type="InterPro" id="IPR052523">
    <property type="entry name" value="Trichothecene_AcTrans"/>
</dbReference>
<evidence type="ECO:0000313" key="3">
    <source>
        <dbReference type="Proteomes" id="UP000800092"/>
    </source>
</evidence>
<dbReference type="Gene3D" id="3.40.630.30">
    <property type="match status" value="1"/>
</dbReference>
<sequence>MPLELRPVLSAAEMPEYISCYLEAFSNPDSPFTHLAAPVYGSDAEAQNDRVLGFSARHWFAHSADPSSRLFKVVDTERNDKIVGGAKWNVYLEDPFKKGVPKASAYWWPPGPSKRYTEAVFNRLLEIRNRRKPHILCYYTFTHPNYRRMGAGNLMMEWATHEADKLSLEIHIEGSPLGSSLYTRHGLRILEIAELNPPPGTQEEEIDE</sequence>
<dbReference type="InterPro" id="IPR016181">
    <property type="entry name" value="Acyl_CoA_acyltransferase"/>
</dbReference>